<organism evidence="1 2">
    <name type="scientific">Nocardioides marinquilinus</name>
    <dbReference type="NCBI Taxonomy" id="1210400"/>
    <lineage>
        <taxon>Bacteria</taxon>
        <taxon>Bacillati</taxon>
        <taxon>Actinomycetota</taxon>
        <taxon>Actinomycetes</taxon>
        <taxon>Propionibacteriales</taxon>
        <taxon>Nocardioidaceae</taxon>
        <taxon>Nocardioides</taxon>
    </lineage>
</organism>
<evidence type="ECO:0000313" key="1">
    <source>
        <dbReference type="EMBL" id="GAA5142618.1"/>
    </source>
</evidence>
<proteinExistence type="predicted"/>
<dbReference type="EMBL" id="BAABKG010000001">
    <property type="protein sequence ID" value="GAA5142618.1"/>
    <property type="molecule type" value="Genomic_DNA"/>
</dbReference>
<sequence length="67" mass="7367">MSSKPDLRRMWSDRSMPTDDQQLARAAALAQKAAETAERLKPGTWESVQALALASIALRLSAETPDR</sequence>
<name>A0ABP9P924_9ACTN</name>
<evidence type="ECO:0000313" key="2">
    <source>
        <dbReference type="Proteomes" id="UP001500221"/>
    </source>
</evidence>
<dbReference type="Proteomes" id="UP001500221">
    <property type="component" value="Unassembled WGS sequence"/>
</dbReference>
<reference evidence="2" key="1">
    <citation type="journal article" date="2019" name="Int. J. Syst. Evol. Microbiol.">
        <title>The Global Catalogue of Microorganisms (GCM) 10K type strain sequencing project: providing services to taxonomists for standard genome sequencing and annotation.</title>
        <authorList>
            <consortium name="The Broad Institute Genomics Platform"/>
            <consortium name="The Broad Institute Genome Sequencing Center for Infectious Disease"/>
            <person name="Wu L."/>
            <person name="Ma J."/>
        </authorList>
    </citation>
    <scope>NUCLEOTIDE SEQUENCE [LARGE SCALE GENOMIC DNA]</scope>
    <source>
        <strain evidence="2">JCM 18459</strain>
    </source>
</reference>
<protein>
    <submittedName>
        <fullName evidence="1">Uncharacterized protein</fullName>
    </submittedName>
</protein>
<gene>
    <name evidence="1" type="ORF">GCM10023340_06400</name>
</gene>
<accession>A0ABP9P924</accession>
<keyword evidence="2" id="KW-1185">Reference proteome</keyword>
<comment type="caution">
    <text evidence="1">The sequence shown here is derived from an EMBL/GenBank/DDBJ whole genome shotgun (WGS) entry which is preliminary data.</text>
</comment>